<dbReference type="EMBL" id="CP098747">
    <property type="protein sequence ID" value="USG59679.1"/>
    <property type="molecule type" value="Genomic_DNA"/>
</dbReference>
<keyword evidence="3" id="KW-1003">Cell membrane</keyword>
<keyword evidence="2 9" id="KW-0813">Transport</keyword>
<accession>A0ABY4VY59</accession>
<organism evidence="11 12">
    <name type="scientific">Sneathiella marina</name>
    <dbReference type="NCBI Taxonomy" id="2950108"/>
    <lineage>
        <taxon>Bacteria</taxon>
        <taxon>Pseudomonadati</taxon>
        <taxon>Pseudomonadota</taxon>
        <taxon>Alphaproteobacteria</taxon>
        <taxon>Sneathiellales</taxon>
        <taxon>Sneathiellaceae</taxon>
        <taxon>Sneathiella</taxon>
    </lineage>
</organism>
<sequence>MLNTLLTGCEGISKRLVWLGGILLIGAAFLVTIDVFVRKLFNISLAGSDELSGYAFGMSTSLAFAYAIITRSNIRVDAFYHLFPHWARIASDIIGLALLLGFMGLMAYLGFNLLADSYFHGSRSITPLRTPLAIPQTVWWFGLAFALATGGLILIASLVAVFQKDWTAIQRLVGVKSVDEQITEETVE</sequence>
<proteinExistence type="inferred from homology"/>
<dbReference type="InterPro" id="IPR055348">
    <property type="entry name" value="DctQ"/>
</dbReference>
<evidence type="ECO:0000256" key="9">
    <source>
        <dbReference type="RuleBase" id="RU369079"/>
    </source>
</evidence>
<keyword evidence="7 9" id="KW-0472">Membrane</keyword>
<evidence type="ECO:0000256" key="8">
    <source>
        <dbReference type="ARBA" id="ARBA00038436"/>
    </source>
</evidence>
<keyword evidence="12" id="KW-1185">Reference proteome</keyword>
<evidence type="ECO:0000313" key="11">
    <source>
        <dbReference type="EMBL" id="USG59679.1"/>
    </source>
</evidence>
<evidence type="ECO:0000259" key="10">
    <source>
        <dbReference type="Pfam" id="PF04290"/>
    </source>
</evidence>
<comment type="similarity">
    <text evidence="8 9">Belongs to the TRAP transporter small permease family.</text>
</comment>
<feature type="transmembrane region" description="Helical" evidence="9">
    <location>
        <begin position="89"/>
        <end position="111"/>
    </location>
</feature>
<gene>
    <name evidence="11" type="ORF">NBZ79_10845</name>
</gene>
<evidence type="ECO:0000256" key="4">
    <source>
        <dbReference type="ARBA" id="ARBA00022519"/>
    </source>
</evidence>
<keyword evidence="4 9" id="KW-0997">Cell inner membrane</keyword>
<evidence type="ECO:0000256" key="1">
    <source>
        <dbReference type="ARBA" id="ARBA00004429"/>
    </source>
</evidence>
<dbReference type="Pfam" id="PF04290">
    <property type="entry name" value="DctQ"/>
    <property type="match status" value="1"/>
</dbReference>
<dbReference type="InterPro" id="IPR007387">
    <property type="entry name" value="TRAP_DctQ"/>
</dbReference>
<evidence type="ECO:0000256" key="6">
    <source>
        <dbReference type="ARBA" id="ARBA00022989"/>
    </source>
</evidence>
<comment type="function">
    <text evidence="9">Part of the tripartite ATP-independent periplasmic (TRAP) transport system.</text>
</comment>
<feature type="transmembrane region" description="Helical" evidence="9">
    <location>
        <begin position="16"/>
        <end position="36"/>
    </location>
</feature>
<keyword evidence="6 9" id="KW-1133">Transmembrane helix</keyword>
<dbReference type="PANTHER" id="PTHR35011">
    <property type="entry name" value="2,3-DIKETO-L-GULONATE TRAP TRANSPORTER SMALL PERMEASE PROTEIN YIAM"/>
    <property type="match status" value="1"/>
</dbReference>
<evidence type="ECO:0000313" key="12">
    <source>
        <dbReference type="Proteomes" id="UP001056291"/>
    </source>
</evidence>
<reference evidence="11" key="1">
    <citation type="submission" date="2022-06" db="EMBL/GenBank/DDBJ databases">
        <title>Sneathiella actinostolidae sp. nov., isolated from a sea anemonein the Western Pacific Ocean.</title>
        <authorList>
            <person name="Wei M.J."/>
        </authorList>
    </citation>
    <scope>NUCLEOTIDE SEQUENCE</scope>
    <source>
        <strain evidence="11">PHK-P5</strain>
    </source>
</reference>
<dbReference type="PANTHER" id="PTHR35011:SF10">
    <property type="entry name" value="TRAP TRANSPORTER SMALL PERMEASE PROTEIN"/>
    <property type="match status" value="1"/>
</dbReference>
<evidence type="ECO:0000256" key="3">
    <source>
        <dbReference type="ARBA" id="ARBA00022475"/>
    </source>
</evidence>
<evidence type="ECO:0000256" key="5">
    <source>
        <dbReference type="ARBA" id="ARBA00022692"/>
    </source>
</evidence>
<dbReference type="Proteomes" id="UP001056291">
    <property type="component" value="Chromosome"/>
</dbReference>
<feature type="transmembrane region" description="Helical" evidence="9">
    <location>
        <begin position="51"/>
        <end position="69"/>
    </location>
</feature>
<feature type="domain" description="Tripartite ATP-independent periplasmic transporters DctQ component" evidence="10">
    <location>
        <begin position="29"/>
        <end position="148"/>
    </location>
</feature>
<keyword evidence="5 9" id="KW-0812">Transmembrane</keyword>
<evidence type="ECO:0000256" key="7">
    <source>
        <dbReference type="ARBA" id="ARBA00023136"/>
    </source>
</evidence>
<comment type="subcellular location">
    <subcellularLocation>
        <location evidence="1 9">Cell inner membrane</location>
        <topology evidence="1 9">Multi-pass membrane protein</topology>
    </subcellularLocation>
</comment>
<evidence type="ECO:0000256" key="2">
    <source>
        <dbReference type="ARBA" id="ARBA00022448"/>
    </source>
</evidence>
<comment type="subunit">
    <text evidence="9">The complex comprises the extracytoplasmic solute receptor protein and the two transmembrane proteins.</text>
</comment>
<dbReference type="RefSeq" id="WP_251932449.1">
    <property type="nucleotide sequence ID" value="NZ_CP098747.1"/>
</dbReference>
<name>A0ABY4VY59_9PROT</name>
<feature type="transmembrane region" description="Helical" evidence="9">
    <location>
        <begin position="138"/>
        <end position="162"/>
    </location>
</feature>
<protein>
    <recommendedName>
        <fullName evidence="9">TRAP transporter small permease protein</fullName>
    </recommendedName>
</protein>